<dbReference type="InterPro" id="IPR037997">
    <property type="entry name" value="Dgk1-like"/>
</dbReference>
<dbReference type="GO" id="GO:0004143">
    <property type="term" value="F:ATP-dependent diacylglycerol kinase activity"/>
    <property type="evidence" value="ECO:0007669"/>
    <property type="project" value="InterPro"/>
</dbReference>
<evidence type="ECO:0000313" key="2">
    <source>
        <dbReference type="EMBL" id="GAF74266.1"/>
    </source>
</evidence>
<accession>X0SGL6</accession>
<organism evidence="2">
    <name type="scientific">marine sediment metagenome</name>
    <dbReference type="NCBI Taxonomy" id="412755"/>
    <lineage>
        <taxon>unclassified sequences</taxon>
        <taxon>metagenomes</taxon>
        <taxon>ecological metagenomes</taxon>
    </lineage>
</organism>
<keyword evidence="1" id="KW-1133">Transmembrane helix</keyword>
<feature type="transmembrane region" description="Helical" evidence="1">
    <location>
        <begin position="95"/>
        <end position="114"/>
    </location>
</feature>
<feature type="transmembrane region" description="Helical" evidence="1">
    <location>
        <begin position="70"/>
        <end position="89"/>
    </location>
</feature>
<feature type="transmembrane region" description="Helical" evidence="1">
    <location>
        <begin position="126"/>
        <end position="147"/>
    </location>
</feature>
<comment type="caution">
    <text evidence="2">The sequence shown here is derived from an EMBL/GenBank/DDBJ whole genome shotgun (WGS) entry which is preliminary data.</text>
</comment>
<gene>
    <name evidence="2" type="ORF">S01H1_10779</name>
</gene>
<evidence type="ECO:0008006" key="3">
    <source>
        <dbReference type="Google" id="ProtNLM"/>
    </source>
</evidence>
<name>X0SGL6_9ZZZZ</name>
<dbReference type="PANTHER" id="PTHR31303">
    <property type="entry name" value="CTP-DEPENDENT DIACYLGLYCEROL KINASE 1"/>
    <property type="match status" value="1"/>
</dbReference>
<proteinExistence type="predicted"/>
<dbReference type="AlphaFoldDB" id="X0SGL6"/>
<keyword evidence="1" id="KW-0812">Transmembrane</keyword>
<keyword evidence="1" id="KW-0472">Membrane</keyword>
<dbReference type="PANTHER" id="PTHR31303:SF1">
    <property type="entry name" value="CTP-DEPENDENT DIACYLGLYCEROL KINASE 1"/>
    <property type="match status" value="1"/>
</dbReference>
<sequence length="190" mass="20878">MKAEIFRKLLNLWGLFIPVIYYLIPERSSQLVLSSVCLAVGVTDFLRLHVNGIKEGFILFFGSFLRRHEFTRLSGATYLLLGCLITAFLYKKPIVVASCAYIIVGDTFAAVLGQNIKSLKIFRKKTLLGSIGFLGSSLAAAVIIYNLPDTLPLTPLIVGAIAASVFEALPLPWDDNFSVPILTGFVMSFL</sequence>
<evidence type="ECO:0000256" key="1">
    <source>
        <dbReference type="SAM" id="Phobius"/>
    </source>
</evidence>
<dbReference type="EMBL" id="BARS01005492">
    <property type="protein sequence ID" value="GAF74266.1"/>
    <property type="molecule type" value="Genomic_DNA"/>
</dbReference>
<protein>
    <recommendedName>
        <fullName evidence="3">Phosphatidate cytidylyltransferase</fullName>
    </recommendedName>
</protein>
<reference evidence="2" key="1">
    <citation type="journal article" date="2014" name="Front. Microbiol.">
        <title>High frequency of phylogenetically diverse reductive dehalogenase-homologous genes in deep subseafloor sedimentary metagenomes.</title>
        <authorList>
            <person name="Kawai M."/>
            <person name="Futagami T."/>
            <person name="Toyoda A."/>
            <person name="Takaki Y."/>
            <person name="Nishi S."/>
            <person name="Hori S."/>
            <person name="Arai W."/>
            <person name="Tsubouchi T."/>
            <person name="Morono Y."/>
            <person name="Uchiyama I."/>
            <person name="Ito T."/>
            <person name="Fujiyama A."/>
            <person name="Inagaki F."/>
            <person name="Takami H."/>
        </authorList>
    </citation>
    <scope>NUCLEOTIDE SEQUENCE</scope>
    <source>
        <strain evidence="2">Expedition CK06-06</strain>
    </source>
</reference>